<reference evidence="4" key="3">
    <citation type="submission" date="2021-03" db="EMBL/GenBank/DDBJ databases">
        <title>Genomic Encyclopedia of Type Strains, Phase IV (KMG-IV): sequencing the most valuable type-strain genomes for metagenomic binning, comparative biology and taxonomic classification.</title>
        <authorList>
            <person name="Goeker M."/>
        </authorList>
    </citation>
    <scope>NUCLEOTIDE SEQUENCE</scope>
    <source>
        <strain evidence="4">DSM 22443</strain>
    </source>
</reference>
<evidence type="ECO:0000313" key="4">
    <source>
        <dbReference type="EMBL" id="MBP1953800.1"/>
    </source>
</evidence>
<dbReference type="OrthoDB" id="280204at2157"/>
<evidence type="ECO:0000313" key="5">
    <source>
        <dbReference type="Proteomes" id="UP000614609"/>
    </source>
</evidence>
<evidence type="ECO:0000259" key="2">
    <source>
        <dbReference type="Pfam" id="PF25208"/>
    </source>
</evidence>
<keyword evidence="1" id="KW-0479">Metal-binding</keyword>
<dbReference type="EMBL" id="BMOO01000001">
    <property type="protein sequence ID" value="GGM54780.1"/>
    <property type="molecule type" value="Genomic_DNA"/>
</dbReference>
<dbReference type="PROSITE" id="PS00202">
    <property type="entry name" value="RUBREDOXIN"/>
    <property type="match status" value="1"/>
</dbReference>
<gene>
    <name evidence="3" type="ORF">GCM10009017_01400</name>
    <name evidence="4" type="ORF">J2752_000681</name>
</gene>
<organism evidence="3 5">
    <name type="scientific">Halarchaeum rubridurum</name>
    <dbReference type="NCBI Taxonomy" id="489911"/>
    <lineage>
        <taxon>Archaea</taxon>
        <taxon>Methanobacteriati</taxon>
        <taxon>Methanobacteriota</taxon>
        <taxon>Stenosarchaea group</taxon>
        <taxon>Halobacteria</taxon>
        <taxon>Halobacteriales</taxon>
        <taxon>Halobacteriaceae</taxon>
    </lineage>
</organism>
<keyword evidence="5" id="KW-1185">Reference proteome</keyword>
<dbReference type="InterPro" id="IPR057160">
    <property type="entry name" value="DUF7838"/>
</dbReference>
<reference evidence="3" key="2">
    <citation type="submission" date="2020-09" db="EMBL/GenBank/DDBJ databases">
        <authorList>
            <person name="Sun Q."/>
            <person name="Ohkuma M."/>
        </authorList>
    </citation>
    <scope>NUCLEOTIDE SEQUENCE</scope>
    <source>
        <strain evidence="3">JCM 16108</strain>
    </source>
</reference>
<dbReference type="EMBL" id="JAGGKO010000001">
    <property type="protein sequence ID" value="MBP1953800.1"/>
    <property type="molecule type" value="Genomic_DNA"/>
</dbReference>
<evidence type="ECO:0000256" key="1">
    <source>
        <dbReference type="ARBA" id="ARBA00022723"/>
    </source>
</evidence>
<dbReference type="Pfam" id="PF25208">
    <property type="entry name" value="DUF7838"/>
    <property type="match status" value="1"/>
</dbReference>
<dbReference type="RefSeq" id="WP_188869063.1">
    <property type="nucleotide sequence ID" value="NZ_BMOO01000001.1"/>
</dbReference>
<dbReference type="InterPro" id="IPR018527">
    <property type="entry name" value="Rubredoxin_Fe_BS"/>
</dbReference>
<accession>A0A830FXL3</accession>
<comment type="caution">
    <text evidence="3">The sequence shown here is derived from an EMBL/GenBank/DDBJ whole genome shotgun (WGS) entry which is preliminary data.</text>
</comment>
<dbReference type="GO" id="GO:0046872">
    <property type="term" value="F:metal ion binding"/>
    <property type="evidence" value="ECO:0007669"/>
    <property type="project" value="UniProtKB-KW"/>
</dbReference>
<proteinExistence type="predicted"/>
<evidence type="ECO:0000313" key="3">
    <source>
        <dbReference type="EMBL" id="GGM54780.1"/>
    </source>
</evidence>
<name>A0A830FXL3_9EURY</name>
<dbReference type="Proteomes" id="UP000765891">
    <property type="component" value="Unassembled WGS sequence"/>
</dbReference>
<protein>
    <submittedName>
        <fullName evidence="4">Transposase-like protein</fullName>
    </submittedName>
</protein>
<reference evidence="3" key="1">
    <citation type="journal article" date="2014" name="Int. J. Syst. Evol. Microbiol.">
        <title>Complete genome sequence of Corynebacterium casei LMG S-19264T (=DSM 44701T), isolated from a smear-ripened cheese.</title>
        <authorList>
            <consortium name="US DOE Joint Genome Institute (JGI-PGF)"/>
            <person name="Walter F."/>
            <person name="Albersmeier A."/>
            <person name="Kalinowski J."/>
            <person name="Ruckert C."/>
        </authorList>
    </citation>
    <scope>NUCLEOTIDE SEQUENCE</scope>
    <source>
        <strain evidence="3">JCM 16108</strain>
    </source>
</reference>
<sequence>MATELEHDCPECEEEQTFYRAAATNLHLGLKTKWYCPECDYGFVRVNGDIDSSTA</sequence>
<feature type="domain" description="DUF7838" evidence="2">
    <location>
        <begin position="1"/>
        <end position="55"/>
    </location>
</feature>
<dbReference type="AlphaFoldDB" id="A0A830FXL3"/>
<dbReference type="Proteomes" id="UP000614609">
    <property type="component" value="Unassembled WGS sequence"/>
</dbReference>